<feature type="domain" description="Beta-ketoacyl-[acyl-carrier-protein] synthase III C-terminal" evidence="4">
    <location>
        <begin position="530"/>
        <end position="611"/>
    </location>
</feature>
<gene>
    <name evidence="6" type="primary">fabH2</name>
    <name evidence="6" type="ORF">ENKNEFLB_04003</name>
</gene>
<dbReference type="InterPro" id="IPR013747">
    <property type="entry name" value="ACP_syn_III_C"/>
</dbReference>
<dbReference type="GO" id="GO:0033818">
    <property type="term" value="F:beta-ketoacyl-acyl-carrier-protein synthase III activity"/>
    <property type="evidence" value="ECO:0007669"/>
    <property type="project" value="UniProtKB-EC"/>
</dbReference>
<dbReference type="RefSeq" id="WP_214056947.1">
    <property type="nucleotide sequence ID" value="NZ_BAAAHS010000103.1"/>
</dbReference>
<sequence length="663" mass="72247">MQPFLVNRHDRIVFPSNVVPELDLSTIDTLEQLDTVIRRDFETKAPTGTDILQRVEQGRYASRYELMRDVALNMFWVGRFAHTLFEKRPTRWADVPRRRTDVFLPVLTPWEDGDTKVAAVARAYEALPSTFDGDAEDRVFRILFDVFGHRKHHATELTATKPTVAEILADPDNLTFRLQDYDPDYPRYDFADIVDSAEDAPEMEALHRWAMVLHNQYPWDREKADLVRVGDLQDDDYVVTLHPRTHEVEAFFRRLEHGGTRGAARAAPQPVAPVRPYPSIDVASQFTVMPRIEALAVVHGDRACTNQDLIRNAAYNWSPMTADEIRDKTGIEQRLYTSESFEEMALRAARKALAHAGRGPEDIGAVIVCTCTSTRLIPSVATWISGELGIQQTHASFDLVAACAGLPYGLSEATRLIQEVQRPVLVVCAEKFSDKIGNVRPSRMIFGDGAAALVVGVAPEGEAPDVEYLQTYASGPASEVNSIIWPNPDFDNNITVYGPEVKSLAGRYLTQMIEELKALPGPDGAGGTLLDSIDLIVPHQANKTMVVQLAADAGLSEDSLFFNISQVGNASSASIPLAIHDAVRDGVITAPVRVFAPGFGAGAVAGFSVMRIDPAVVALSDGTTDGPADGPEDGSVAGAGEGAVGARQPPPPQSTENVGLAFG</sequence>
<evidence type="ECO:0000256" key="3">
    <source>
        <dbReference type="SAM" id="MobiDB-lite"/>
    </source>
</evidence>
<dbReference type="Pfam" id="PF08541">
    <property type="entry name" value="ACP_syn_III_C"/>
    <property type="match status" value="1"/>
</dbReference>
<proteinExistence type="predicted"/>
<dbReference type="SUPFAM" id="SSF53901">
    <property type="entry name" value="Thiolase-like"/>
    <property type="match status" value="1"/>
</dbReference>
<dbReference type="PANTHER" id="PTHR34069:SF2">
    <property type="entry name" value="BETA-KETOACYL-[ACYL-CARRIER-PROTEIN] SYNTHASE III"/>
    <property type="match status" value="1"/>
</dbReference>
<organism evidence="6 7">
    <name type="scientific">Nocardioides aquaticus</name>
    <dbReference type="NCBI Taxonomy" id="160826"/>
    <lineage>
        <taxon>Bacteria</taxon>
        <taxon>Bacillati</taxon>
        <taxon>Actinomycetota</taxon>
        <taxon>Actinomycetes</taxon>
        <taxon>Propionibacteriales</taxon>
        <taxon>Nocardioidaceae</taxon>
        <taxon>Nocardioides</taxon>
    </lineage>
</organism>
<reference evidence="6 7" key="1">
    <citation type="submission" date="2021-05" db="EMBL/GenBank/DDBJ databases">
        <title>Complete genome of Nocardioides aquaticus KCTC 9944T isolated from meromictic and hypersaline Ekho Lake, Antarctica.</title>
        <authorList>
            <person name="Hwang K."/>
            <person name="Kim K.M."/>
            <person name="Choe H."/>
        </authorList>
    </citation>
    <scope>NUCLEOTIDE SEQUENCE [LARGE SCALE GENOMIC DNA]</scope>
    <source>
        <strain evidence="6 7">KCTC 9944</strain>
    </source>
</reference>
<dbReference type="Gene3D" id="3.40.47.10">
    <property type="match status" value="1"/>
</dbReference>
<accession>A0ABX8EQD9</accession>
<feature type="domain" description="Beta-ketoacyl-[acyl-carrier-protein] synthase III N-terminal" evidence="5">
    <location>
        <begin position="397"/>
        <end position="458"/>
    </location>
</feature>
<keyword evidence="1 6" id="KW-0808">Transferase</keyword>
<dbReference type="InterPro" id="IPR016039">
    <property type="entry name" value="Thiolase-like"/>
</dbReference>
<evidence type="ECO:0000259" key="5">
    <source>
        <dbReference type="Pfam" id="PF08545"/>
    </source>
</evidence>
<keyword evidence="7" id="KW-1185">Reference proteome</keyword>
<evidence type="ECO:0000313" key="6">
    <source>
        <dbReference type="EMBL" id="QVT81593.1"/>
    </source>
</evidence>
<feature type="region of interest" description="Disordered" evidence="3">
    <location>
        <begin position="621"/>
        <end position="663"/>
    </location>
</feature>
<dbReference type="EC" id="2.3.1.180" evidence="6"/>
<dbReference type="Pfam" id="PF08545">
    <property type="entry name" value="ACP_syn_III"/>
    <property type="match status" value="1"/>
</dbReference>
<dbReference type="Proteomes" id="UP000679307">
    <property type="component" value="Chromosome"/>
</dbReference>
<dbReference type="InterPro" id="IPR013751">
    <property type="entry name" value="ACP_syn_III_N"/>
</dbReference>
<dbReference type="EMBL" id="CP075371">
    <property type="protein sequence ID" value="QVT81593.1"/>
    <property type="molecule type" value="Genomic_DNA"/>
</dbReference>
<evidence type="ECO:0000259" key="4">
    <source>
        <dbReference type="Pfam" id="PF08541"/>
    </source>
</evidence>
<evidence type="ECO:0000313" key="7">
    <source>
        <dbReference type="Proteomes" id="UP000679307"/>
    </source>
</evidence>
<name>A0ABX8EQD9_9ACTN</name>
<evidence type="ECO:0000256" key="2">
    <source>
        <dbReference type="ARBA" id="ARBA00023315"/>
    </source>
</evidence>
<evidence type="ECO:0000256" key="1">
    <source>
        <dbReference type="ARBA" id="ARBA00022679"/>
    </source>
</evidence>
<dbReference type="PANTHER" id="PTHR34069">
    <property type="entry name" value="3-OXOACYL-[ACYL-CARRIER-PROTEIN] SYNTHASE 3"/>
    <property type="match status" value="1"/>
</dbReference>
<protein>
    <submittedName>
        <fullName evidence="6">3-oxoacyl-[acyl-carrier-protein] synthase 3 protein 2</fullName>
        <ecNumber evidence="6">2.3.1.180</ecNumber>
    </submittedName>
</protein>
<keyword evidence="2 6" id="KW-0012">Acyltransferase</keyword>